<reference evidence="1" key="1">
    <citation type="submission" date="2021-06" db="EMBL/GenBank/DDBJ databases">
        <title>Plant Virus Collection isolate.</title>
        <authorList>
            <person name="Knierim D."/>
            <person name="Margaria P."/>
            <person name="Menzel W."/>
            <person name="Winter S."/>
        </authorList>
    </citation>
    <scope>NUCLEOTIDE SEQUENCE</scope>
    <source>
        <strain evidence="1">DSMZ PV-0263</strain>
    </source>
</reference>
<accession>A0A8F8N2S2</accession>
<name>A0A8F8N2S2_9TOMB</name>
<evidence type="ECO:0000313" key="1">
    <source>
        <dbReference type="EMBL" id="QYA72561.1"/>
    </source>
</evidence>
<proteinExistence type="predicted"/>
<gene>
    <name evidence="1" type="primary">ORF1</name>
</gene>
<organism evidence="1">
    <name type="scientific">Cowpea mottle virus</name>
    <dbReference type="NCBI Taxonomy" id="12627"/>
    <lineage>
        <taxon>Viruses</taxon>
        <taxon>Riboviria</taxon>
        <taxon>Orthornavirae</taxon>
        <taxon>Kitrinoviricota</taxon>
        <taxon>Tolucaviricetes</taxon>
        <taxon>Tolivirales</taxon>
        <taxon>Tombusviridae</taxon>
        <taxon>Procedovirinae</taxon>
        <taxon>Gammacarmovirus</taxon>
        <taxon>Gammacarmovirus vignae</taxon>
    </lineage>
</organism>
<protein>
    <submittedName>
        <fullName evidence="1">RNA polymerase pre-readthrough protein</fullName>
    </submittedName>
</protein>
<sequence length="227" mass="25240">MLIQFGTMPPVEVQGPPRAYPLGRALAAIGKFLVGVCGGLGDAWADTVTRNRTTHINAFERFGEFPIEWAINSTGDEVFEPERPTREVGKGKRVINRHAKGYFLKEAVTACRLQFNGVPMSTNANLLGVRKFLAGFCQEHGLTNQQSLRLVNAATPLVMTANQEDVEYMKLFNCVQLNEKRAEYLDAQVVHTPIRQLVARPLSGEKWSQWIAHLGGFRPATGFRVSN</sequence>
<dbReference type="EMBL" id="MZ405643">
    <property type="protein sequence ID" value="QYA72561.1"/>
    <property type="molecule type" value="Genomic_RNA"/>
</dbReference>